<gene>
    <name evidence="1" type="ordered locus">MTR_3g075370</name>
</gene>
<evidence type="ECO:0000313" key="2">
    <source>
        <dbReference type="EnsemblPlants" id="KEH35005"/>
    </source>
</evidence>
<evidence type="ECO:0000313" key="1">
    <source>
        <dbReference type="EMBL" id="KEH35005.1"/>
    </source>
</evidence>
<dbReference type="Proteomes" id="UP000002051">
    <property type="component" value="Chromosome 3"/>
</dbReference>
<dbReference type="EMBL" id="CM001219">
    <property type="protein sequence ID" value="KEH35005.1"/>
    <property type="molecule type" value="Genomic_DNA"/>
</dbReference>
<reference evidence="1 3" key="2">
    <citation type="journal article" date="2014" name="BMC Genomics">
        <title>An improved genome release (version Mt4.0) for the model legume Medicago truncatula.</title>
        <authorList>
            <person name="Tang H."/>
            <person name="Krishnakumar V."/>
            <person name="Bidwell S."/>
            <person name="Rosen B."/>
            <person name="Chan A."/>
            <person name="Zhou S."/>
            <person name="Gentzbittel L."/>
            <person name="Childs K.L."/>
            <person name="Yandell M."/>
            <person name="Gundlach H."/>
            <person name="Mayer K.F."/>
            <person name="Schwartz D.C."/>
            <person name="Town C.D."/>
        </authorList>
    </citation>
    <scope>GENOME REANNOTATION</scope>
    <source>
        <strain evidence="1">A17</strain>
        <strain evidence="2 3">cv. Jemalong A17</strain>
    </source>
</reference>
<keyword evidence="3" id="KW-1185">Reference proteome</keyword>
<proteinExistence type="predicted"/>
<dbReference type="HOGENOM" id="CLU_2641832_0_0_1"/>
<dbReference type="PaxDb" id="3880-AES85647"/>
<accession>G8A2F9</accession>
<reference evidence="1 3" key="1">
    <citation type="journal article" date="2011" name="Nature">
        <title>The Medicago genome provides insight into the evolution of rhizobial symbioses.</title>
        <authorList>
            <person name="Young N.D."/>
            <person name="Debelle F."/>
            <person name="Oldroyd G.E."/>
            <person name="Geurts R."/>
            <person name="Cannon S.B."/>
            <person name="Udvardi M.K."/>
            <person name="Benedito V.A."/>
            <person name="Mayer K.F."/>
            <person name="Gouzy J."/>
            <person name="Schoof H."/>
            <person name="Van de Peer Y."/>
            <person name="Proost S."/>
            <person name="Cook D.R."/>
            <person name="Meyers B.C."/>
            <person name="Spannagl M."/>
            <person name="Cheung F."/>
            <person name="De Mita S."/>
            <person name="Krishnakumar V."/>
            <person name="Gundlach H."/>
            <person name="Zhou S."/>
            <person name="Mudge J."/>
            <person name="Bharti A.K."/>
            <person name="Murray J.D."/>
            <person name="Naoumkina M.A."/>
            <person name="Rosen B."/>
            <person name="Silverstein K.A."/>
            <person name="Tang H."/>
            <person name="Rombauts S."/>
            <person name="Zhao P.X."/>
            <person name="Zhou P."/>
            <person name="Barbe V."/>
            <person name="Bardou P."/>
            <person name="Bechner M."/>
            <person name="Bellec A."/>
            <person name="Berger A."/>
            <person name="Berges H."/>
            <person name="Bidwell S."/>
            <person name="Bisseling T."/>
            <person name="Choisne N."/>
            <person name="Couloux A."/>
            <person name="Denny R."/>
            <person name="Deshpande S."/>
            <person name="Dai X."/>
            <person name="Doyle J.J."/>
            <person name="Dudez A.M."/>
            <person name="Farmer A.D."/>
            <person name="Fouteau S."/>
            <person name="Franken C."/>
            <person name="Gibelin C."/>
            <person name="Gish J."/>
            <person name="Goldstein S."/>
            <person name="Gonzalez A.J."/>
            <person name="Green P.J."/>
            <person name="Hallab A."/>
            <person name="Hartog M."/>
            <person name="Hua A."/>
            <person name="Humphray S.J."/>
            <person name="Jeong D.H."/>
            <person name="Jing Y."/>
            <person name="Jocker A."/>
            <person name="Kenton S.M."/>
            <person name="Kim D.J."/>
            <person name="Klee K."/>
            <person name="Lai H."/>
            <person name="Lang C."/>
            <person name="Lin S."/>
            <person name="Macmil S.L."/>
            <person name="Magdelenat G."/>
            <person name="Matthews L."/>
            <person name="McCorrison J."/>
            <person name="Monaghan E.L."/>
            <person name="Mun J.H."/>
            <person name="Najar F.Z."/>
            <person name="Nicholson C."/>
            <person name="Noirot C."/>
            <person name="O'Bleness M."/>
            <person name="Paule C.R."/>
            <person name="Poulain J."/>
            <person name="Prion F."/>
            <person name="Qin B."/>
            <person name="Qu C."/>
            <person name="Retzel E.F."/>
            <person name="Riddle C."/>
            <person name="Sallet E."/>
            <person name="Samain S."/>
            <person name="Samson N."/>
            <person name="Sanders I."/>
            <person name="Saurat O."/>
            <person name="Scarpelli C."/>
            <person name="Schiex T."/>
            <person name="Segurens B."/>
            <person name="Severin A.J."/>
            <person name="Sherrier D.J."/>
            <person name="Shi R."/>
            <person name="Sims S."/>
            <person name="Singer S.R."/>
            <person name="Sinharoy S."/>
            <person name="Sterck L."/>
            <person name="Viollet A."/>
            <person name="Wang B.B."/>
            <person name="Wang K."/>
            <person name="Wang M."/>
            <person name="Wang X."/>
            <person name="Warfsmann J."/>
            <person name="Weissenbach J."/>
            <person name="White D.D."/>
            <person name="White J.D."/>
            <person name="Wiley G.B."/>
            <person name="Wincker P."/>
            <person name="Xing Y."/>
            <person name="Yang L."/>
            <person name="Yao Z."/>
            <person name="Ying F."/>
            <person name="Zhai J."/>
            <person name="Zhou L."/>
            <person name="Zuber A."/>
            <person name="Denarie J."/>
            <person name="Dixon R.A."/>
            <person name="May G.D."/>
            <person name="Schwartz D.C."/>
            <person name="Rogers J."/>
            <person name="Quetier F."/>
            <person name="Town C.D."/>
            <person name="Roe B.A."/>
        </authorList>
    </citation>
    <scope>NUCLEOTIDE SEQUENCE [LARGE SCALE GENOMIC DNA]</scope>
    <source>
        <strain evidence="1">A17</strain>
        <strain evidence="2 3">cv. Jemalong A17</strain>
    </source>
</reference>
<dbReference type="EnsemblPlants" id="KEH35005">
    <property type="protein sequence ID" value="KEH35005"/>
    <property type="gene ID" value="MTR_3g075370"/>
</dbReference>
<organism evidence="1 3">
    <name type="scientific">Medicago truncatula</name>
    <name type="common">Barrel medic</name>
    <name type="synonym">Medicago tribuloides</name>
    <dbReference type="NCBI Taxonomy" id="3880"/>
    <lineage>
        <taxon>Eukaryota</taxon>
        <taxon>Viridiplantae</taxon>
        <taxon>Streptophyta</taxon>
        <taxon>Embryophyta</taxon>
        <taxon>Tracheophyta</taxon>
        <taxon>Spermatophyta</taxon>
        <taxon>Magnoliopsida</taxon>
        <taxon>eudicotyledons</taxon>
        <taxon>Gunneridae</taxon>
        <taxon>Pentapetalae</taxon>
        <taxon>rosids</taxon>
        <taxon>fabids</taxon>
        <taxon>Fabales</taxon>
        <taxon>Fabaceae</taxon>
        <taxon>Papilionoideae</taxon>
        <taxon>50 kb inversion clade</taxon>
        <taxon>NPAAA clade</taxon>
        <taxon>Hologalegina</taxon>
        <taxon>IRL clade</taxon>
        <taxon>Trifolieae</taxon>
        <taxon>Medicago</taxon>
    </lineage>
</organism>
<reference evidence="2" key="3">
    <citation type="submission" date="2015-04" db="UniProtKB">
        <authorList>
            <consortium name="EnsemblPlants"/>
        </authorList>
    </citation>
    <scope>IDENTIFICATION</scope>
    <source>
        <strain evidence="2">cv. Jemalong A17</strain>
    </source>
</reference>
<protein>
    <submittedName>
        <fullName evidence="1 2">Uncharacterized protein</fullName>
    </submittedName>
</protein>
<dbReference type="AlphaFoldDB" id="G8A2F9"/>
<evidence type="ECO:0000313" key="3">
    <source>
        <dbReference type="Proteomes" id="UP000002051"/>
    </source>
</evidence>
<name>G8A2F9_MEDTR</name>
<sequence>MSLKCYSSLTTGTGYHFVQRIMKHRLKYFGVTHKRSLRLCLGVWRGRGGEGFGKRKEQVEEIEDIGRRGLWRLIFYS</sequence>